<dbReference type="SMART" id="SM00254">
    <property type="entry name" value="ShKT"/>
    <property type="match status" value="2"/>
</dbReference>
<dbReference type="PANTHER" id="PTHR46707:SF1">
    <property type="entry name" value="COEXPRESSED WITH POLYCYSTINS-RELATED"/>
    <property type="match status" value="1"/>
</dbReference>
<comment type="caution">
    <text evidence="1">Lacks conserved residue(s) required for the propagation of feature annotation.</text>
</comment>
<evidence type="ECO:0000313" key="3">
    <source>
        <dbReference type="EMBL" id="EYC36921.1"/>
    </source>
</evidence>
<comment type="caution">
    <text evidence="3">The sequence shown here is derived from an EMBL/GenBank/DDBJ whole genome shotgun (WGS) entry which is preliminary data.</text>
</comment>
<protein>
    <recommendedName>
        <fullName evidence="2">ShKT domain-containing protein</fullName>
    </recommendedName>
</protein>
<sequence>MAVRLSHGTVIRFRRALILYREDVEEFVHIKVYVYMFANMFLVEIVEVERILTKFPNFEFLTSSSPYSAEMRTAFGILIALAFVNASWNLFKKTSTTPNPAEYCKDKNETYCAIKVPKGFCESAFHTKDEIKERCAKSCNLCCGDKDPEKCKELKAKGFCESAFHTKTEVKERCGITCGLCDKEEGSTYYYEKVTTRPRRL</sequence>
<dbReference type="Gene3D" id="1.10.10.1940">
    <property type="match status" value="2"/>
</dbReference>
<name>A0A016WBC5_9BILA</name>
<accession>A0A016WBC5</accession>
<organism evidence="3 4">
    <name type="scientific">Ancylostoma ceylanicum</name>
    <dbReference type="NCBI Taxonomy" id="53326"/>
    <lineage>
        <taxon>Eukaryota</taxon>
        <taxon>Metazoa</taxon>
        <taxon>Ecdysozoa</taxon>
        <taxon>Nematoda</taxon>
        <taxon>Chromadorea</taxon>
        <taxon>Rhabditida</taxon>
        <taxon>Rhabditina</taxon>
        <taxon>Rhabditomorpha</taxon>
        <taxon>Strongyloidea</taxon>
        <taxon>Ancylostomatidae</taxon>
        <taxon>Ancylostomatinae</taxon>
        <taxon>Ancylostoma</taxon>
    </lineage>
</organism>
<feature type="domain" description="ShKT" evidence="2">
    <location>
        <begin position="143"/>
        <end position="181"/>
    </location>
</feature>
<dbReference type="Pfam" id="PF01549">
    <property type="entry name" value="ShK"/>
    <property type="match status" value="2"/>
</dbReference>
<evidence type="ECO:0000313" key="4">
    <source>
        <dbReference type="Proteomes" id="UP000024635"/>
    </source>
</evidence>
<evidence type="ECO:0000256" key="1">
    <source>
        <dbReference type="PROSITE-ProRule" id="PRU01005"/>
    </source>
</evidence>
<reference evidence="4" key="1">
    <citation type="journal article" date="2015" name="Nat. Genet.">
        <title>The genome and transcriptome of the zoonotic hookworm Ancylostoma ceylanicum identify infection-specific gene families.</title>
        <authorList>
            <person name="Schwarz E.M."/>
            <person name="Hu Y."/>
            <person name="Antoshechkin I."/>
            <person name="Miller M.M."/>
            <person name="Sternberg P.W."/>
            <person name="Aroian R.V."/>
        </authorList>
    </citation>
    <scope>NUCLEOTIDE SEQUENCE</scope>
    <source>
        <strain evidence="4">HY135</strain>
    </source>
</reference>
<dbReference type="Proteomes" id="UP000024635">
    <property type="component" value="Unassembled WGS sequence"/>
</dbReference>
<dbReference type="InterPro" id="IPR003582">
    <property type="entry name" value="ShKT_dom"/>
</dbReference>
<dbReference type="PANTHER" id="PTHR46707">
    <property type="entry name" value="PROTEIN CBG07468"/>
    <property type="match status" value="1"/>
</dbReference>
<keyword evidence="4" id="KW-1185">Reference proteome</keyword>
<dbReference type="PROSITE" id="PS51670">
    <property type="entry name" value="SHKT"/>
    <property type="match status" value="2"/>
</dbReference>
<proteinExistence type="predicted"/>
<gene>
    <name evidence="3" type="primary">Acey_s0843.g2642</name>
    <name evidence="3" type="ORF">Y032_0843g2642</name>
</gene>
<dbReference type="OrthoDB" id="5839340at2759"/>
<dbReference type="EMBL" id="JARK01000443">
    <property type="protein sequence ID" value="EYC36921.1"/>
    <property type="molecule type" value="Genomic_DNA"/>
</dbReference>
<feature type="domain" description="ShKT" evidence="2">
    <location>
        <begin position="104"/>
        <end position="142"/>
    </location>
</feature>
<dbReference type="AlphaFoldDB" id="A0A016WBC5"/>
<evidence type="ECO:0000259" key="2">
    <source>
        <dbReference type="PROSITE" id="PS51670"/>
    </source>
</evidence>